<dbReference type="PANTHER" id="PTHR37987:SF1">
    <property type="entry name" value="OXO-4-HYDROXY-4-CARBOXY-5-UREIDOIMIDAZOLINE DECARBOXYLASE DOMAIN-CONTAINING PROTEIN"/>
    <property type="match status" value="1"/>
</dbReference>
<dbReference type="Pfam" id="PF09349">
    <property type="entry name" value="OHCU_decarbox"/>
    <property type="match status" value="1"/>
</dbReference>
<dbReference type="OrthoDB" id="5398391at2759"/>
<dbReference type="PANTHER" id="PTHR37987">
    <property type="entry name" value="CHROMOSOME 9, WHOLE GENOME SHOTGUN SEQUENCE"/>
    <property type="match status" value="1"/>
</dbReference>
<reference evidence="5" key="1">
    <citation type="submission" date="2016-02" db="EMBL/GenBank/DDBJ databases">
        <title>Draft genome sequence of Microdochium bolleyi, a fungal endophyte of beachgrass.</title>
        <authorList>
            <consortium name="DOE Joint Genome Institute"/>
            <person name="David A.S."/>
            <person name="May G."/>
            <person name="Haridas S."/>
            <person name="Lim J."/>
            <person name="Wang M."/>
            <person name="Labutti K."/>
            <person name="Lipzen A."/>
            <person name="Barry K."/>
            <person name="Grigoriev I.V."/>
        </authorList>
    </citation>
    <scope>NUCLEOTIDE SEQUENCE [LARGE SCALE GENOMIC DNA]</scope>
    <source>
        <strain evidence="5">J235TASD1</strain>
    </source>
</reference>
<dbReference type="STRING" id="196109.A0A136IUV1"/>
<keyword evidence="1" id="KW-0659">Purine metabolism</keyword>
<feature type="domain" description="Oxo-4-hydroxy-4-carboxy-5-ureidoimidazoline decarboxylase" evidence="3">
    <location>
        <begin position="91"/>
        <end position="240"/>
    </location>
</feature>
<sequence length="247" mass="26168">MTDIILPPVSTLPTASDATITTMLDLLFEPSPEIHRLAIPVVRGEQHPPAQAPGNPGLTAEMGNTTTPFNSETPSRAPPFQNTTVPSTAGSSSSYPELIRAIGAQMLALVDLSATAAASSSSPDLSSPRARLHSILGSHPRLGAKKVDSALSRAEQAQLQSQPAAASSSNPTGETEAEALARLNAEYEATFPGLRYVVFVNGRGRDVIMENMRERIDRCDMRAEEREGVQAMIDIALDRASKILAAA</sequence>
<gene>
    <name evidence="4" type="ORF">Micbo1qcDRAFT_166114</name>
</gene>
<protein>
    <submittedName>
        <fullName evidence="4">Oxo-4-hydroxy-4-carboxy-5-ureidoimidazoline decarboxylase</fullName>
    </submittedName>
</protein>
<evidence type="ECO:0000256" key="2">
    <source>
        <dbReference type="SAM" id="MobiDB-lite"/>
    </source>
</evidence>
<proteinExistence type="predicted"/>
<feature type="region of interest" description="Disordered" evidence="2">
    <location>
        <begin position="69"/>
        <end position="92"/>
    </location>
</feature>
<evidence type="ECO:0000313" key="4">
    <source>
        <dbReference type="EMBL" id="KXJ88681.1"/>
    </source>
</evidence>
<organism evidence="4 5">
    <name type="scientific">Microdochium bolleyi</name>
    <dbReference type="NCBI Taxonomy" id="196109"/>
    <lineage>
        <taxon>Eukaryota</taxon>
        <taxon>Fungi</taxon>
        <taxon>Dikarya</taxon>
        <taxon>Ascomycota</taxon>
        <taxon>Pezizomycotina</taxon>
        <taxon>Sordariomycetes</taxon>
        <taxon>Xylariomycetidae</taxon>
        <taxon>Xylariales</taxon>
        <taxon>Microdochiaceae</taxon>
        <taxon>Microdochium</taxon>
    </lineage>
</organism>
<feature type="region of interest" description="Disordered" evidence="2">
    <location>
        <begin position="156"/>
        <end position="176"/>
    </location>
</feature>
<name>A0A136IUV1_9PEZI</name>
<dbReference type="InParanoid" id="A0A136IUV1"/>
<feature type="compositionally biased region" description="Low complexity" evidence="2">
    <location>
        <begin position="156"/>
        <end position="169"/>
    </location>
</feature>
<dbReference type="Gene3D" id="1.10.3330.10">
    <property type="entry name" value="Oxo-4-hydroxy-4-carboxy-5-ureidoimidazoline decarboxylase"/>
    <property type="match status" value="1"/>
</dbReference>
<dbReference type="InterPro" id="IPR018020">
    <property type="entry name" value="OHCU_decarboxylase"/>
</dbReference>
<keyword evidence="5" id="KW-1185">Reference proteome</keyword>
<dbReference type="GO" id="GO:0006144">
    <property type="term" value="P:purine nucleobase metabolic process"/>
    <property type="evidence" value="ECO:0007669"/>
    <property type="project" value="UniProtKB-KW"/>
</dbReference>
<dbReference type="EMBL" id="KQ964257">
    <property type="protein sequence ID" value="KXJ88681.1"/>
    <property type="molecule type" value="Genomic_DNA"/>
</dbReference>
<dbReference type="Proteomes" id="UP000070501">
    <property type="component" value="Unassembled WGS sequence"/>
</dbReference>
<evidence type="ECO:0000256" key="1">
    <source>
        <dbReference type="ARBA" id="ARBA00022631"/>
    </source>
</evidence>
<evidence type="ECO:0000259" key="3">
    <source>
        <dbReference type="Pfam" id="PF09349"/>
    </source>
</evidence>
<dbReference type="AlphaFoldDB" id="A0A136IUV1"/>
<accession>A0A136IUV1</accession>
<dbReference type="InterPro" id="IPR036778">
    <property type="entry name" value="OHCU_decarboxylase_sf"/>
</dbReference>
<dbReference type="SUPFAM" id="SSF158694">
    <property type="entry name" value="UraD-Like"/>
    <property type="match status" value="1"/>
</dbReference>
<evidence type="ECO:0000313" key="5">
    <source>
        <dbReference type="Proteomes" id="UP000070501"/>
    </source>
</evidence>